<protein>
    <submittedName>
        <fullName evidence="2">Uncharacterized protein</fullName>
    </submittedName>
</protein>
<keyword evidence="1" id="KW-0472">Membrane</keyword>
<keyword evidence="1" id="KW-1133">Transmembrane helix</keyword>
<keyword evidence="1" id="KW-0812">Transmembrane</keyword>
<organism evidence="2">
    <name type="scientific">bioreactor metagenome</name>
    <dbReference type="NCBI Taxonomy" id="1076179"/>
    <lineage>
        <taxon>unclassified sequences</taxon>
        <taxon>metagenomes</taxon>
        <taxon>ecological metagenomes</taxon>
    </lineage>
</organism>
<proteinExistence type="predicted"/>
<evidence type="ECO:0000313" key="2">
    <source>
        <dbReference type="EMBL" id="MPM66698.1"/>
    </source>
</evidence>
<dbReference type="AlphaFoldDB" id="A0A645BNL1"/>
<evidence type="ECO:0000256" key="1">
    <source>
        <dbReference type="SAM" id="Phobius"/>
    </source>
</evidence>
<comment type="caution">
    <text evidence="2">The sequence shown here is derived from an EMBL/GenBank/DDBJ whole genome shotgun (WGS) entry which is preliminary data.</text>
</comment>
<accession>A0A645BNL1</accession>
<feature type="transmembrane region" description="Helical" evidence="1">
    <location>
        <begin position="12"/>
        <end position="33"/>
    </location>
</feature>
<dbReference type="EMBL" id="VSSQ01021248">
    <property type="protein sequence ID" value="MPM66698.1"/>
    <property type="molecule type" value="Genomic_DNA"/>
</dbReference>
<sequence length="50" mass="5604">MSTNPMTKKLNITGRNILSEPFLSFIIYIGILYKAPKMGVYIPILNVSMA</sequence>
<reference evidence="2" key="1">
    <citation type="submission" date="2019-08" db="EMBL/GenBank/DDBJ databases">
        <authorList>
            <person name="Kucharzyk K."/>
            <person name="Murdoch R.W."/>
            <person name="Higgins S."/>
            <person name="Loffler F."/>
        </authorList>
    </citation>
    <scope>NUCLEOTIDE SEQUENCE</scope>
</reference>
<name>A0A645BNL1_9ZZZZ</name>
<gene>
    <name evidence="2" type="ORF">SDC9_113609</name>
</gene>